<evidence type="ECO:0000313" key="3">
    <source>
        <dbReference type="EMBL" id="KYF70934.1"/>
    </source>
</evidence>
<dbReference type="Gene3D" id="3.40.50.2300">
    <property type="match status" value="2"/>
</dbReference>
<evidence type="ECO:0000259" key="2">
    <source>
        <dbReference type="PROSITE" id="PS50801"/>
    </source>
</evidence>
<dbReference type="PANTHER" id="PTHR33745:SF1">
    <property type="entry name" value="RSBT ANTAGONIST PROTEIN RSBS"/>
    <property type="match status" value="1"/>
</dbReference>
<dbReference type="EMBL" id="JEMB01003555">
    <property type="protein sequence ID" value="KYF70934.1"/>
    <property type="molecule type" value="Genomic_DNA"/>
</dbReference>
<gene>
    <name evidence="3" type="ORF">BE17_47195</name>
</gene>
<feature type="coiled-coil region" evidence="1">
    <location>
        <begin position="654"/>
        <end position="681"/>
    </location>
</feature>
<dbReference type="InterPro" id="IPR003018">
    <property type="entry name" value="GAF"/>
</dbReference>
<dbReference type="Pfam" id="PF01740">
    <property type="entry name" value="STAS"/>
    <property type="match status" value="1"/>
</dbReference>
<dbReference type="CDD" id="cd07041">
    <property type="entry name" value="STAS_RsbR_RsbS_like"/>
    <property type="match status" value="1"/>
</dbReference>
<dbReference type="PROSITE" id="PS50801">
    <property type="entry name" value="STAS"/>
    <property type="match status" value="1"/>
</dbReference>
<dbReference type="SMART" id="SM00065">
    <property type="entry name" value="GAF"/>
    <property type="match status" value="1"/>
</dbReference>
<dbReference type="SUPFAM" id="SSF52091">
    <property type="entry name" value="SpoIIaa-like"/>
    <property type="match status" value="1"/>
</dbReference>
<dbReference type="InterPro" id="IPR025997">
    <property type="entry name" value="SBP_2_dom"/>
</dbReference>
<dbReference type="SUPFAM" id="SSF53822">
    <property type="entry name" value="Periplasmic binding protein-like I"/>
    <property type="match status" value="1"/>
</dbReference>
<evidence type="ECO:0000256" key="1">
    <source>
        <dbReference type="SAM" id="Coils"/>
    </source>
</evidence>
<dbReference type="InterPro" id="IPR002645">
    <property type="entry name" value="STAS_dom"/>
</dbReference>
<dbReference type="InterPro" id="IPR028082">
    <property type="entry name" value="Peripla_BP_I"/>
</dbReference>
<dbReference type="InterPro" id="IPR051932">
    <property type="entry name" value="Bact_StressResp_Reg"/>
</dbReference>
<dbReference type="SUPFAM" id="SSF55781">
    <property type="entry name" value="GAF domain-like"/>
    <property type="match status" value="1"/>
</dbReference>
<protein>
    <submittedName>
        <fullName evidence="3">Sugar regulator</fullName>
    </submittedName>
</protein>
<accession>A0A150QSK2</accession>
<dbReference type="InterPro" id="IPR029016">
    <property type="entry name" value="GAF-like_dom_sf"/>
</dbReference>
<organism evidence="3 4">
    <name type="scientific">Sorangium cellulosum</name>
    <name type="common">Polyangium cellulosum</name>
    <dbReference type="NCBI Taxonomy" id="56"/>
    <lineage>
        <taxon>Bacteria</taxon>
        <taxon>Pseudomonadati</taxon>
        <taxon>Myxococcota</taxon>
        <taxon>Polyangia</taxon>
        <taxon>Polyangiales</taxon>
        <taxon>Polyangiaceae</taxon>
        <taxon>Sorangium</taxon>
    </lineage>
</organism>
<evidence type="ECO:0000313" key="4">
    <source>
        <dbReference type="Proteomes" id="UP000075635"/>
    </source>
</evidence>
<dbReference type="AlphaFoldDB" id="A0A150QSK2"/>
<dbReference type="Pfam" id="PF13407">
    <property type="entry name" value="Peripla_BP_4"/>
    <property type="match status" value="1"/>
</dbReference>
<dbReference type="Proteomes" id="UP000075635">
    <property type="component" value="Unassembled WGS sequence"/>
</dbReference>
<dbReference type="PANTHER" id="PTHR33745">
    <property type="entry name" value="RSBT ANTAGONIST PROTEIN RSBS-RELATED"/>
    <property type="match status" value="1"/>
</dbReference>
<proteinExistence type="predicted"/>
<dbReference type="Pfam" id="PF01590">
    <property type="entry name" value="GAF"/>
    <property type="match status" value="1"/>
</dbReference>
<sequence length="810" mass="85143">MDSGLDVVATLHHLVEGAVALLPGARRGSLLTRAGQRLVYGAAVGFDGVLPAGARALHDAGALSASDPIGPAAAPEAARGPCVVPAAAWYRAHLPAVGGAPGWLPEGASMYIAPVHLYGAPSAYLALEQPAHAAPLSDERRALLDRLVERAGFVLERHGLFDEKAQTARELRLLEDVLGAVAEAVDPIALIRTVGDGIRSVQLGPQWTRIDLVIQEDPGHGARAADADLTLRVYEAPRRPMTGYWNNVRDGVLAAGRDLGVHVEFKTGRTSGPAAQASLIEEAVREGVKAIAVAPIDAEALEPAIQRAAAAGIPVVAIDSPPAKGSRAMLYIGTDNAAAGSIAGEMMACLLPQGGRVATQTSSMAALNSRLRLEGFHAGVAGASLRVDPPTEDLYDVERAIRLAAATLEANPDVAGAFGVCSENGPSFGLAAKRLGRGGDLKVIAFDLVAPTYAMLRDGVIHAAIVQREHDMGYQAVQVLCETIARGFEAVLSEMPASRCVDTGVDVVTLERTERSIALADYLAMSSARKIASRSPDEPSSDHGHKILVIGMAENVHPVQERQIRVGRDSLIGWIMRSACPRVVNPDSSEREAFREVADARELGTRTLACVPLRSRAGVLGALVLHSEREDACTAGDLALLERVASVAAVVIENARLLSRIKERTRELEALSRRQEALLDTIAVMSSPVVPIAPGVLVMPIVGALDAQRSGRFIEALLKEISEHQARVVIVDVTGMAVVDASAASHLAQAARAAGLLGSEVVLVGIAPEAARLMVEQGLELGSIVTRSTLELGFSYALRKTGGRVVYQRG</sequence>
<dbReference type="Gene3D" id="3.30.450.40">
    <property type="match status" value="2"/>
</dbReference>
<dbReference type="Gene3D" id="3.30.750.24">
    <property type="entry name" value="STAS domain"/>
    <property type="match status" value="1"/>
</dbReference>
<comment type="caution">
    <text evidence="3">The sequence shown here is derived from an EMBL/GenBank/DDBJ whole genome shotgun (WGS) entry which is preliminary data.</text>
</comment>
<feature type="domain" description="STAS" evidence="2">
    <location>
        <begin position="686"/>
        <end position="797"/>
    </location>
</feature>
<name>A0A150QSK2_SORCE</name>
<keyword evidence="1" id="KW-0175">Coiled coil</keyword>
<reference evidence="3 4" key="1">
    <citation type="submission" date="2014-02" db="EMBL/GenBank/DDBJ databases">
        <title>The small core and large imbalanced accessory genome model reveals a collaborative survival strategy of Sorangium cellulosum strains in nature.</title>
        <authorList>
            <person name="Han K."/>
            <person name="Peng R."/>
            <person name="Blom J."/>
            <person name="Li Y.-Z."/>
        </authorList>
    </citation>
    <scope>NUCLEOTIDE SEQUENCE [LARGE SCALE GENOMIC DNA]</scope>
    <source>
        <strain evidence="3 4">So0011-07</strain>
    </source>
</reference>
<dbReference type="InterPro" id="IPR036513">
    <property type="entry name" value="STAS_dom_sf"/>
</dbReference>